<dbReference type="Gene3D" id="3.30.420.10">
    <property type="entry name" value="Ribonuclease H-like superfamily/Ribonuclease H"/>
    <property type="match status" value="1"/>
</dbReference>
<reference evidence="2" key="1">
    <citation type="journal article" date="2021" name="Proc. Natl. Acad. Sci. U.S.A.">
        <title>Three genomes in the algal genus Volvox reveal the fate of a haploid sex-determining region after a transition to homothallism.</title>
        <authorList>
            <person name="Yamamoto K."/>
            <person name="Hamaji T."/>
            <person name="Kawai-Toyooka H."/>
            <person name="Matsuzaki R."/>
            <person name="Takahashi F."/>
            <person name="Nishimura Y."/>
            <person name="Kawachi M."/>
            <person name="Noguchi H."/>
            <person name="Minakuchi Y."/>
            <person name="Umen J.G."/>
            <person name="Toyoda A."/>
            <person name="Nozaki H."/>
        </authorList>
    </citation>
    <scope>NUCLEOTIDE SEQUENCE</scope>
    <source>
        <strain evidence="2">NIES-3785</strain>
    </source>
</reference>
<proteinExistence type="predicted"/>
<gene>
    <name evidence="2" type="ORF">Vretimale_7891</name>
</gene>
<sequence length="371" mass="40984">MPTVAFYSGAVGCTGVSEKQGICTPLFNSHTGKYEAPSVLECERALGLEEDSTAVTSLSPDERRTLLTHATDVTYLSSMLAIHRVTDGQVKGVVPMESYAASTQVCSNGLARSLANSALSRHGGTVTAMDSAQTPAAQVEDAKGRDIWDDEQTLHLLRHGVMPQGLSAPEQKRCACRARLYRFQGDTLYRIEGDAKARVVPRPAERTDIIKRTHEDTGHFRVRRTTGLILTSYWWRGMSEDVAAVVVTACDRVSASFNNRTPELNPLPISGLFYRWGVDLCGPFNRTTRGSVYTMICIEHFSKYVIMIPLPDKQAEHTAFAFQQHVLGRYGACAEVCWIRAASGKGSLRSCWWIHLLITDKHQPVIPRLIG</sequence>
<evidence type="ECO:0000313" key="2">
    <source>
        <dbReference type="EMBL" id="GIM03091.1"/>
    </source>
</evidence>
<dbReference type="EMBL" id="BNCQ01000013">
    <property type="protein sequence ID" value="GIM03091.1"/>
    <property type="molecule type" value="Genomic_DNA"/>
</dbReference>
<dbReference type="InterPro" id="IPR012337">
    <property type="entry name" value="RNaseH-like_sf"/>
</dbReference>
<evidence type="ECO:0000313" key="3">
    <source>
        <dbReference type="Proteomes" id="UP000722791"/>
    </source>
</evidence>
<dbReference type="SUPFAM" id="SSF53098">
    <property type="entry name" value="Ribonuclease H-like"/>
    <property type="match status" value="1"/>
</dbReference>
<dbReference type="PANTHER" id="PTHR47266">
    <property type="entry name" value="ENDONUCLEASE-RELATED"/>
    <property type="match status" value="1"/>
</dbReference>
<dbReference type="Proteomes" id="UP000722791">
    <property type="component" value="Unassembled WGS sequence"/>
</dbReference>
<organism evidence="2 3">
    <name type="scientific">Volvox reticuliferus</name>
    <dbReference type="NCBI Taxonomy" id="1737510"/>
    <lineage>
        <taxon>Eukaryota</taxon>
        <taxon>Viridiplantae</taxon>
        <taxon>Chlorophyta</taxon>
        <taxon>core chlorophytes</taxon>
        <taxon>Chlorophyceae</taxon>
        <taxon>CS clade</taxon>
        <taxon>Chlamydomonadales</taxon>
        <taxon>Volvocaceae</taxon>
        <taxon>Volvox</taxon>
    </lineage>
</organism>
<evidence type="ECO:0000259" key="1">
    <source>
        <dbReference type="Pfam" id="PF17921"/>
    </source>
</evidence>
<dbReference type="InterPro" id="IPR036397">
    <property type="entry name" value="RNaseH_sf"/>
</dbReference>
<dbReference type="InterPro" id="IPR041588">
    <property type="entry name" value="Integrase_H2C2"/>
</dbReference>
<dbReference type="Pfam" id="PF17921">
    <property type="entry name" value="Integrase_H2C2"/>
    <property type="match status" value="1"/>
</dbReference>
<accession>A0A8J4GAB3</accession>
<name>A0A8J4GAB3_9CHLO</name>
<feature type="domain" description="Integrase zinc-binding" evidence="1">
    <location>
        <begin position="203"/>
        <end position="246"/>
    </location>
</feature>
<dbReference type="AlphaFoldDB" id="A0A8J4GAB3"/>
<dbReference type="Gene3D" id="1.10.340.70">
    <property type="match status" value="1"/>
</dbReference>
<dbReference type="GO" id="GO:0003676">
    <property type="term" value="F:nucleic acid binding"/>
    <property type="evidence" value="ECO:0007669"/>
    <property type="project" value="InterPro"/>
</dbReference>
<dbReference type="InterPro" id="IPR052160">
    <property type="entry name" value="Gypsy_RT_Integrase-like"/>
</dbReference>
<comment type="caution">
    <text evidence="2">The sequence shown here is derived from an EMBL/GenBank/DDBJ whole genome shotgun (WGS) entry which is preliminary data.</text>
</comment>
<protein>
    <recommendedName>
        <fullName evidence="1">Integrase zinc-binding domain-containing protein</fullName>
    </recommendedName>
</protein>